<dbReference type="HOGENOM" id="CLU_1768716_0_0_1"/>
<dbReference type="AlphaFoldDB" id="B6HG20"/>
<accession>B6HG20</accession>
<reference evidence="2 3" key="1">
    <citation type="journal article" date="2008" name="Nat. Biotechnol.">
        <title>Genome sequencing and analysis of the filamentous fungus Penicillium chrysogenum.</title>
        <authorList>
            <person name="van den Berg M.A."/>
            <person name="Albang R."/>
            <person name="Albermann K."/>
            <person name="Badger J.H."/>
            <person name="Daran J.-M."/>
            <person name="Driessen A.J.M."/>
            <person name="Garcia-Estrada C."/>
            <person name="Fedorova N.D."/>
            <person name="Harris D.M."/>
            <person name="Heijne W.H.M."/>
            <person name="Joardar V.S."/>
            <person name="Kiel J.A.K.W."/>
            <person name="Kovalchuk A."/>
            <person name="Martin J.F."/>
            <person name="Nierman W.C."/>
            <person name="Nijland J.G."/>
            <person name="Pronk J.T."/>
            <person name="Roubos J.A."/>
            <person name="van der Klei I.J."/>
            <person name="van Peij N.N.M.E."/>
            <person name="Veenhuis M."/>
            <person name="von Doehren H."/>
            <person name="Wagner C."/>
            <person name="Wortman J.R."/>
            <person name="Bovenberg R.A.L."/>
        </authorList>
    </citation>
    <scope>NUCLEOTIDE SEQUENCE [LARGE SCALE GENOMIC DNA]</scope>
    <source>
        <strain evidence="3">ATCC 28089 / DSM 1075 / NRRL 1951 / Wisconsin 54-1255</strain>
    </source>
</reference>
<dbReference type="OrthoDB" id="10478017at2759"/>
<feature type="chain" id="PRO_5002845660" description="Secreted protein" evidence="1">
    <location>
        <begin position="21"/>
        <end position="147"/>
    </location>
</feature>
<gene>
    <name evidence="2" type="ORF">Pc20g03320</name>
    <name evidence="2" type="ORF">PCH_Pc20g03320</name>
</gene>
<dbReference type="Proteomes" id="UP000000724">
    <property type="component" value="Contig Pc00c20"/>
</dbReference>
<dbReference type="VEuPathDB" id="FungiDB:PCH_Pc20g03320"/>
<evidence type="ECO:0008006" key="4">
    <source>
        <dbReference type="Google" id="ProtNLM"/>
    </source>
</evidence>
<feature type="signal peptide" evidence="1">
    <location>
        <begin position="1"/>
        <end position="20"/>
    </location>
</feature>
<proteinExistence type="predicted"/>
<evidence type="ECO:0000313" key="3">
    <source>
        <dbReference type="Proteomes" id="UP000000724"/>
    </source>
</evidence>
<name>B6HG20_PENRW</name>
<sequence length="147" mass="15401">MEGVPAHLAACGILIIHVLACTQLSSHEPKPESERAGGLASNRSKLKTPGLGYVRDWERGRQVSNPFGELSRVLFSEPSGELAGAETVHGTLGVRCLLAVRILGGGCVGCDGGADGCLYSCREASKGILRGKTLSQSKKKERKSALA</sequence>
<keyword evidence="1" id="KW-0732">Signal</keyword>
<organism evidence="2 3">
    <name type="scientific">Penicillium rubens (strain ATCC 28089 / DSM 1075 / NRRL 1951 / Wisconsin 54-1255)</name>
    <name type="common">Penicillium chrysogenum</name>
    <dbReference type="NCBI Taxonomy" id="500485"/>
    <lineage>
        <taxon>Eukaryota</taxon>
        <taxon>Fungi</taxon>
        <taxon>Dikarya</taxon>
        <taxon>Ascomycota</taxon>
        <taxon>Pezizomycotina</taxon>
        <taxon>Eurotiomycetes</taxon>
        <taxon>Eurotiomycetidae</taxon>
        <taxon>Eurotiales</taxon>
        <taxon>Aspergillaceae</taxon>
        <taxon>Penicillium</taxon>
        <taxon>Penicillium chrysogenum species complex</taxon>
    </lineage>
</organism>
<keyword evidence="3" id="KW-1185">Reference proteome</keyword>
<evidence type="ECO:0000256" key="1">
    <source>
        <dbReference type="SAM" id="SignalP"/>
    </source>
</evidence>
<dbReference type="EMBL" id="AM920435">
    <property type="protein sequence ID" value="CAP85661.1"/>
    <property type="molecule type" value="Genomic_DNA"/>
</dbReference>
<protein>
    <recommendedName>
        <fullName evidence="4">Secreted protein</fullName>
    </recommendedName>
</protein>
<evidence type="ECO:0000313" key="2">
    <source>
        <dbReference type="EMBL" id="CAP85661.1"/>
    </source>
</evidence>